<dbReference type="Pfam" id="PF00534">
    <property type="entry name" value="Glycos_transf_1"/>
    <property type="match status" value="1"/>
</dbReference>
<dbReference type="InterPro" id="IPR028098">
    <property type="entry name" value="Glyco_trans_4-like_N"/>
</dbReference>
<evidence type="ECO:0000256" key="10">
    <source>
        <dbReference type="ARBA" id="ARBA00045103"/>
    </source>
</evidence>
<keyword evidence="5 12" id="KW-0808">Transferase</keyword>
<gene>
    <name evidence="15" type="ORF">PISMIDRAFT_636981</name>
</gene>
<comment type="catalytic activity">
    <reaction evidence="10 12">
        <text>a beta-D-Man-(1-&gt;4)-beta-D-GlcNAc-(1-&gt;4)-alpha-D-GlcNAc-diphospho-di-trans,poly-cis-dolichol + GDP-alpha-D-mannose = an alpha-D-Man-(1-&gt;3)-beta-D-Man-(1-&gt;4)-beta-D-GlcNAc-(1-&gt;4)-alpha-D-GlcNAc-diphospho-di-trans,poly-cis-dolichol + GDP + H(+)</text>
        <dbReference type="Rhea" id="RHEA:29515"/>
        <dbReference type="Rhea" id="RHEA-COMP:19511"/>
        <dbReference type="Rhea" id="RHEA-COMP:19513"/>
        <dbReference type="ChEBI" id="CHEBI:15378"/>
        <dbReference type="ChEBI" id="CHEBI:57527"/>
        <dbReference type="ChEBI" id="CHEBI:58189"/>
        <dbReference type="ChEBI" id="CHEBI:58472"/>
        <dbReference type="ChEBI" id="CHEBI:132510"/>
        <dbReference type="EC" id="2.4.1.132"/>
    </reaction>
    <physiologicalReaction direction="left-to-right" evidence="10 12">
        <dbReference type="Rhea" id="RHEA:29516"/>
    </physiologicalReaction>
</comment>
<evidence type="ECO:0000256" key="11">
    <source>
        <dbReference type="ARBA" id="ARBA00045104"/>
    </source>
</evidence>
<protein>
    <recommendedName>
        <fullName evidence="12">Alpha-1,3/1,6-mannosyltransferase ALG2</fullName>
        <ecNumber evidence="12">2.4.1.132</ecNumber>
        <ecNumber evidence="12">2.4.1.257</ecNumber>
    </recommendedName>
    <alternativeName>
        <fullName evidence="12">GDP-Man:Man(1)GlcNAc(2)-PP-Dol alpha-1,3-mannosyltransferase</fullName>
    </alternativeName>
</protein>
<keyword evidence="6 12" id="KW-0812">Transmembrane</keyword>
<dbReference type="GO" id="GO:0004378">
    <property type="term" value="F:GDP-Man:Man(1)GlcNAc(2)-PP-Dol alpha-1,3-mannosyltransferase activity"/>
    <property type="evidence" value="ECO:0007669"/>
    <property type="project" value="UniProtKB-UniRule"/>
</dbReference>
<keyword evidence="8 12" id="KW-1133">Transmembrane helix</keyword>
<comment type="similarity">
    <text evidence="12">Belongs to the glycosyltransferase group 1 family.</text>
</comment>
<evidence type="ECO:0000313" key="15">
    <source>
        <dbReference type="EMBL" id="KIK16325.1"/>
    </source>
</evidence>
<evidence type="ECO:0000256" key="4">
    <source>
        <dbReference type="ARBA" id="ARBA00022676"/>
    </source>
</evidence>
<dbReference type="PANTHER" id="PTHR45918:SF1">
    <property type="entry name" value="ALPHA-1,3_1,6-MANNOSYLTRANSFERASE ALG2"/>
    <property type="match status" value="1"/>
</dbReference>
<keyword evidence="7 12" id="KW-0256">Endoplasmic reticulum</keyword>
<dbReference type="EMBL" id="KN833861">
    <property type="protein sequence ID" value="KIK16325.1"/>
    <property type="molecule type" value="Genomic_DNA"/>
</dbReference>
<dbReference type="Gene3D" id="3.40.50.2000">
    <property type="entry name" value="Glycogen Phosphorylase B"/>
    <property type="match status" value="2"/>
</dbReference>
<dbReference type="Proteomes" id="UP000054018">
    <property type="component" value="Unassembled WGS sequence"/>
</dbReference>
<dbReference type="UniPathway" id="UPA00378"/>
<dbReference type="PANTHER" id="PTHR45918">
    <property type="entry name" value="ALPHA-1,3/1,6-MANNOSYLTRANSFERASE ALG2"/>
    <property type="match status" value="1"/>
</dbReference>
<proteinExistence type="inferred from homology"/>
<keyword evidence="4 12" id="KW-0328">Glycosyltransferase</keyword>
<evidence type="ECO:0000256" key="6">
    <source>
        <dbReference type="ARBA" id="ARBA00022692"/>
    </source>
</evidence>
<evidence type="ECO:0000256" key="7">
    <source>
        <dbReference type="ARBA" id="ARBA00022824"/>
    </source>
</evidence>
<dbReference type="InterPro" id="IPR027054">
    <property type="entry name" value="ALG2"/>
</dbReference>
<evidence type="ECO:0000256" key="5">
    <source>
        <dbReference type="ARBA" id="ARBA00022679"/>
    </source>
</evidence>
<dbReference type="HOGENOM" id="CLU_030619_1_0_1"/>
<dbReference type="Pfam" id="PF13439">
    <property type="entry name" value="Glyco_transf_4"/>
    <property type="match status" value="1"/>
</dbReference>
<keyword evidence="9 12" id="KW-0472">Membrane</keyword>
<comment type="catalytic activity">
    <reaction evidence="11 12">
        <text>an alpha-D-Man-(1-&gt;3)-beta-D-Man-(1-&gt;4)-beta-D-GlcNAc-(1-&gt;4)-alpha-D-GlcNAc-diphospho-di-trans,poly-cis-dolichol + GDP-alpha-D-mannose = an alpha-D-Man-(1-&gt;3)-[alpha-D-Man-(1-&gt;6)]-beta-D-Man-(1-&gt;4)-beta-D-GlcNAc-(1-&gt;4)-alpha-D-GlcNAc-diphospho-di-trans,poly-cis-dolichol + GDP + H(+)</text>
        <dbReference type="Rhea" id="RHEA:29519"/>
        <dbReference type="Rhea" id="RHEA-COMP:19513"/>
        <dbReference type="Rhea" id="RHEA-COMP:19515"/>
        <dbReference type="ChEBI" id="CHEBI:15378"/>
        <dbReference type="ChEBI" id="CHEBI:57527"/>
        <dbReference type="ChEBI" id="CHEBI:58189"/>
        <dbReference type="ChEBI" id="CHEBI:132510"/>
        <dbReference type="ChEBI" id="CHEBI:132511"/>
        <dbReference type="EC" id="2.4.1.257"/>
    </reaction>
    <physiologicalReaction direction="left-to-right" evidence="11 12">
        <dbReference type="Rhea" id="RHEA:29520"/>
    </physiologicalReaction>
</comment>
<dbReference type="STRING" id="765257.A0A0C9XV56"/>
<evidence type="ECO:0000259" key="14">
    <source>
        <dbReference type="Pfam" id="PF13439"/>
    </source>
</evidence>
<reference evidence="16" key="2">
    <citation type="submission" date="2015-01" db="EMBL/GenBank/DDBJ databases">
        <title>Evolutionary Origins and Diversification of the Mycorrhizal Mutualists.</title>
        <authorList>
            <consortium name="DOE Joint Genome Institute"/>
            <consortium name="Mycorrhizal Genomics Consortium"/>
            <person name="Kohler A."/>
            <person name="Kuo A."/>
            <person name="Nagy L.G."/>
            <person name="Floudas D."/>
            <person name="Copeland A."/>
            <person name="Barry K.W."/>
            <person name="Cichocki N."/>
            <person name="Veneault-Fourrey C."/>
            <person name="LaButti K."/>
            <person name="Lindquist E.A."/>
            <person name="Lipzen A."/>
            <person name="Lundell T."/>
            <person name="Morin E."/>
            <person name="Murat C."/>
            <person name="Riley R."/>
            <person name="Ohm R."/>
            <person name="Sun H."/>
            <person name="Tunlid A."/>
            <person name="Henrissat B."/>
            <person name="Grigoriev I.V."/>
            <person name="Hibbett D.S."/>
            <person name="Martin F."/>
        </authorList>
    </citation>
    <scope>NUCLEOTIDE SEQUENCE [LARGE SCALE GENOMIC DNA]</scope>
    <source>
        <strain evidence="16">441</strain>
    </source>
</reference>
<dbReference type="EC" id="2.4.1.257" evidence="12"/>
<evidence type="ECO:0000313" key="16">
    <source>
        <dbReference type="Proteomes" id="UP000054018"/>
    </source>
</evidence>
<comment type="function">
    <text evidence="1 12">Mannosylates Man(2)GlcNAc(2)-dolichol diphosphate and Man(1)GlcNAc(2)-dolichol diphosphate to form Man(3)GlcNAc(2)-dolichol diphosphate.</text>
</comment>
<dbReference type="AlphaFoldDB" id="A0A0C9XV56"/>
<dbReference type="InterPro" id="IPR001296">
    <property type="entry name" value="Glyco_trans_1"/>
</dbReference>
<name>A0A0C9XV56_9AGAM</name>
<keyword evidence="16" id="KW-1185">Reference proteome</keyword>
<dbReference type="GO" id="GO:0005789">
    <property type="term" value="C:endoplasmic reticulum membrane"/>
    <property type="evidence" value="ECO:0007669"/>
    <property type="project" value="UniProtKB-SubCell"/>
</dbReference>
<evidence type="ECO:0000256" key="3">
    <source>
        <dbReference type="ARBA" id="ARBA00004922"/>
    </source>
</evidence>
<reference evidence="15 16" key="1">
    <citation type="submission" date="2014-04" db="EMBL/GenBank/DDBJ databases">
        <authorList>
            <consortium name="DOE Joint Genome Institute"/>
            <person name="Kuo A."/>
            <person name="Kohler A."/>
            <person name="Costa M.D."/>
            <person name="Nagy L.G."/>
            <person name="Floudas D."/>
            <person name="Copeland A."/>
            <person name="Barry K.W."/>
            <person name="Cichocki N."/>
            <person name="Veneault-Fourrey C."/>
            <person name="LaButti K."/>
            <person name="Lindquist E.A."/>
            <person name="Lipzen A."/>
            <person name="Lundell T."/>
            <person name="Morin E."/>
            <person name="Murat C."/>
            <person name="Sun H."/>
            <person name="Tunlid A."/>
            <person name="Henrissat B."/>
            <person name="Grigoriev I.V."/>
            <person name="Hibbett D.S."/>
            <person name="Martin F."/>
            <person name="Nordberg H.P."/>
            <person name="Cantor M.N."/>
            <person name="Hua S.X."/>
        </authorList>
    </citation>
    <scope>NUCLEOTIDE SEQUENCE [LARGE SCALE GENOMIC DNA]</scope>
    <source>
        <strain evidence="15 16">441</strain>
    </source>
</reference>
<evidence type="ECO:0000256" key="12">
    <source>
        <dbReference type="RuleBase" id="RU367136"/>
    </source>
</evidence>
<evidence type="ECO:0000256" key="8">
    <source>
        <dbReference type="ARBA" id="ARBA00022989"/>
    </source>
</evidence>
<evidence type="ECO:0000256" key="9">
    <source>
        <dbReference type="ARBA" id="ARBA00023136"/>
    </source>
</evidence>
<sequence length="476" mass="52828">MSTSSKLRVAFVHPDLGIGGAERLVVDAALGLQALGHCVDIYTSHHDEKHCFDETRDGTLRVHHVVPPFPRSWKGKFHILFAHARQLHLTKFLLRSRMDKHDVFFVDQLSTCIPLLRVLGGKRVVFYCHFPDKLLANGAFIEGRVQKRNANILKRIYRYPMDWLEEATTRQADIILANSRFTARVTMAHFTSLKMPPKVVYPGVNVQAYETSVDMTDPDIVQVTSPRPTLLSLNRFEMKKNAALAVETFSRLRRRPTVPIDIRLVLAGGYDPRLEDNIKTLNSLVGLARTHNLTFKLIAPSKSSACIPSFPDANSHPESDILFLLNFTTGQRSALLQAPSTVALLYTPANEHFGIGPVEGMLCGLPVLACDSGGPTESIVDSPSSERTGWLRAPDPGVWAGALEDICQLSEVERVALRRRCRDRARVMFGMEAMAKALEASLHEAAHMGAVHAPVKVIGFIFAFVLGLMVAILCRV</sequence>
<feature type="transmembrane region" description="Helical" evidence="12">
    <location>
        <begin position="457"/>
        <end position="474"/>
    </location>
</feature>
<dbReference type="GO" id="GO:0102704">
    <property type="term" value="F:GDP-Man:Man(2)GlcNAc(2)-PP-Dol alpha-1,6-mannosyltransferase activity"/>
    <property type="evidence" value="ECO:0007669"/>
    <property type="project" value="UniProtKB-UniRule"/>
</dbReference>
<evidence type="ECO:0000256" key="1">
    <source>
        <dbReference type="ARBA" id="ARBA00003142"/>
    </source>
</evidence>
<feature type="domain" description="Glycosyltransferase subfamily 4-like N-terminal" evidence="14">
    <location>
        <begin position="18"/>
        <end position="207"/>
    </location>
</feature>
<organism evidence="15 16">
    <name type="scientific">Pisolithus microcarpus 441</name>
    <dbReference type="NCBI Taxonomy" id="765257"/>
    <lineage>
        <taxon>Eukaryota</taxon>
        <taxon>Fungi</taxon>
        <taxon>Dikarya</taxon>
        <taxon>Basidiomycota</taxon>
        <taxon>Agaricomycotina</taxon>
        <taxon>Agaricomycetes</taxon>
        <taxon>Agaricomycetidae</taxon>
        <taxon>Boletales</taxon>
        <taxon>Sclerodermatineae</taxon>
        <taxon>Pisolithaceae</taxon>
        <taxon>Pisolithus</taxon>
    </lineage>
</organism>
<accession>A0A0C9XV56</accession>
<feature type="domain" description="Glycosyl transferase family 1" evidence="13">
    <location>
        <begin position="330"/>
        <end position="426"/>
    </location>
</feature>
<evidence type="ECO:0000259" key="13">
    <source>
        <dbReference type="Pfam" id="PF00534"/>
    </source>
</evidence>
<dbReference type="SUPFAM" id="SSF53756">
    <property type="entry name" value="UDP-Glycosyltransferase/glycogen phosphorylase"/>
    <property type="match status" value="1"/>
</dbReference>
<comment type="subcellular location">
    <subcellularLocation>
        <location evidence="2 12">Endoplasmic reticulum membrane</location>
    </subcellularLocation>
</comment>
<dbReference type="EC" id="2.4.1.132" evidence="12"/>
<dbReference type="OrthoDB" id="448893at2759"/>
<comment type="pathway">
    <text evidence="3 12">Protein modification; protein glycosylation.</text>
</comment>
<evidence type="ECO:0000256" key="2">
    <source>
        <dbReference type="ARBA" id="ARBA00004586"/>
    </source>
</evidence>